<dbReference type="Proteomes" id="UP001519344">
    <property type="component" value="Unassembled WGS sequence"/>
</dbReference>
<evidence type="ECO:0000259" key="4">
    <source>
        <dbReference type="SMART" id="SM00796"/>
    </source>
</evidence>
<evidence type="ECO:0000256" key="3">
    <source>
        <dbReference type="ARBA" id="ARBA00022840"/>
    </source>
</evidence>
<name>A0ABS4HV02_9BACL</name>
<dbReference type="SUPFAM" id="SSF50891">
    <property type="entry name" value="Cyclophilin-like"/>
    <property type="match status" value="1"/>
</dbReference>
<dbReference type="InterPro" id="IPR010016">
    <property type="entry name" value="PxpB"/>
</dbReference>
<keyword evidence="6" id="KW-1185">Reference proteome</keyword>
<protein>
    <submittedName>
        <fullName evidence="5">Inhibitor of KinA</fullName>
    </submittedName>
</protein>
<sequence>MAGALRKLAEEAAVRMTKLHYDCHHLGDSAIVLTLGSSIEPSTLDLVRQVTAYLEKHPFAGFTEMVTAYTTITIYYDSVAVYQHFSEAEVIRKIKYLFEENYLLPYDKVIQHIQHCLEGFELENHSQSGQAVAPVEIPVCYGGEFGPDLADVAAYHHMTVEEIVSRHTAQIYPVYMIGFAPGFPYMGGMDERLVTPRKSVPRPRIPAGSVGIGGAQTGIYPFETPGGWNLIGRTPIALFRPDSDPPSLLRAGDRVKFVSITPEQFHFIAERNQGHGL</sequence>
<dbReference type="Gene3D" id="3.30.1360.40">
    <property type="match status" value="1"/>
</dbReference>
<dbReference type="InterPro" id="IPR003833">
    <property type="entry name" value="CT_C_D"/>
</dbReference>
<keyword evidence="3" id="KW-0067">ATP-binding</keyword>
<organism evidence="5 6">
    <name type="scientific">Paenibacillus aceris</name>
    <dbReference type="NCBI Taxonomy" id="869555"/>
    <lineage>
        <taxon>Bacteria</taxon>
        <taxon>Bacillati</taxon>
        <taxon>Bacillota</taxon>
        <taxon>Bacilli</taxon>
        <taxon>Bacillales</taxon>
        <taxon>Paenibacillaceae</taxon>
        <taxon>Paenibacillus</taxon>
    </lineage>
</organism>
<dbReference type="PANTHER" id="PTHR34698:SF2">
    <property type="entry name" value="5-OXOPROLINASE SUBUNIT B"/>
    <property type="match status" value="1"/>
</dbReference>
<dbReference type="Gene3D" id="2.40.100.10">
    <property type="entry name" value="Cyclophilin-like"/>
    <property type="match status" value="1"/>
</dbReference>
<dbReference type="InterPro" id="IPR029000">
    <property type="entry name" value="Cyclophilin-like_dom_sf"/>
</dbReference>
<reference evidence="5 6" key="1">
    <citation type="submission" date="2021-03" db="EMBL/GenBank/DDBJ databases">
        <title>Genomic Encyclopedia of Type Strains, Phase IV (KMG-IV): sequencing the most valuable type-strain genomes for metagenomic binning, comparative biology and taxonomic classification.</title>
        <authorList>
            <person name="Goeker M."/>
        </authorList>
    </citation>
    <scope>NUCLEOTIDE SEQUENCE [LARGE SCALE GENOMIC DNA]</scope>
    <source>
        <strain evidence="5 6">DSM 24950</strain>
    </source>
</reference>
<dbReference type="NCBIfam" id="TIGR00370">
    <property type="entry name" value="5-oxoprolinase subunit PxpB"/>
    <property type="match status" value="1"/>
</dbReference>
<keyword evidence="1" id="KW-0547">Nucleotide-binding</keyword>
<accession>A0ABS4HV02</accession>
<dbReference type="PANTHER" id="PTHR34698">
    <property type="entry name" value="5-OXOPROLINASE SUBUNIT B"/>
    <property type="match status" value="1"/>
</dbReference>
<feature type="domain" description="Carboxyltransferase" evidence="4">
    <location>
        <begin position="21"/>
        <end position="249"/>
    </location>
</feature>
<evidence type="ECO:0000313" key="5">
    <source>
        <dbReference type="EMBL" id="MBP1962462.1"/>
    </source>
</evidence>
<evidence type="ECO:0000313" key="6">
    <source>
        <dbReference type="Proteomes" id="UP001519344"/>
    </source>
</evidence>
<comment type="caution">
    <text evidence="5">The sequence shown here is derived from an EMBL/GenBank/DDBJ whole genome shotgun (WGS) entry which is preliminary data.</text>
</comment>
<proteinExistence type="predicted"/>
<keyword evidence="2" id="KW-0378">Hydrolase</keyword>
<dbReference type="SMART" id="SM00796">
    <property type="entry name" value="AHS1"/>
    <property type="match status" value="1"/>
</dbReference>
<gene>
    <name evidence="5" type="ORF">J2Z65_001661</name>
</gene>
<dbReference type="SUPFAM" id="SSF160467">
    <property type="entry name" value="PH0987 N-terminal domain-like"/>
    <property type="match status" value="1"/>
</dbReference>
<evidence type="ECO:0000256" key="2">
    <source>
        <dbReference type="ARBA" id="ARBA00022801"/>
    </source>
</evidence>
<evidence type="ECO:0000256" key="1">
    <source>
        <dbReference type="ARBA" id="ARBA00022741"/>
    </source>
</evidence>
<dbReference type="Pfam" id="PF02682">
    <property type="entry name" value="CT_C_D"/>
    <property type="match status" value="1"/>
</dbReference>
<dbReference type="EMBL" id="JAGGKV010000003">
    <property type="protein sequence ID" value="MBP1962462.1"/>
    <property type="molecule type" value="Genomic_DNA"/>
</dbReference>